<feature type="signal peptide" evidence="1">
    <location>
        <begin position="1"/>
        <end position="18"/>
    </location>
</feature>
<gene>
    <name evidence="2" type="ORF">B5J94_01985</name>
</gene>
<reference evidence="3" key="1">
    <citation type="submission" date="2017-03" db="EMBL/GenBank/DDBJ databases">
        <title>Draft genome sequence of Moraxella equi CCUG 4950T type strain.</title>
        <authorList>
            <person name="Salva-Serra F."/>
            <person name="Engstrom-Jakobsson H."/>
            <person name="Thorell K."/>
            <person name="Jaen-Luchoro D."/>
            <person name="Gonzales-Siles L."/>
            <person name="Karlsson R."/>
            <person name="Yazdan S."/>
            <person name="Boulund F."/>
            <person name="Johnning A."/>
            <person name="Engstrand L."/>
            <person name="Kristiansson E."/>
            <person name="Moore E."/>
        </authorList>
    </citation>
    <scope>NUCLEOTIDE SEQUENCE [LARGE SCALE GENOMIC DNA]</scope>
    <source>
        <strain evidence="3">CCUG 4441</strain>
    </source>
</reference>
<organism evidence="2 3">
    <name type="scientific">Moraxella lacunata</name>
    <dbReference type="NCBI Taxonomy" id="477"/>
    <lineage>
        <taxon>Bacteria</taxon>
        <taxon>Pseudomonadati</taxon>
        <taxon>Pseudomonadota</taxon>
        <taxon>Gammaproteobacteria</taxon>
        <taxon>Moraxellales</taxon>
        <taxon>Moraxellaceae</taxon>
        <taxon>Moraxella</taxon>
    </lineage>
</organism>
<dbReference type="NCBIfam" id="NF045616">
    <property type="entry name" value="Acin_mostly_LP"/>
    <property type="match status" value="1"/>
</dbReference>
<feature type="chain" id="PRO_5013342212" description="Lipoprotein" evidence="1">
    <location>
        <begin position="19"/>
        <end position="165"/>
    </location>
</feature>
<evidence type="ECO:0000313" key="3">
    <source>
        <dbReference type="Proteomes" id="UP000191025"/>
    </source>
</evidence>
<evidence type="ECO:0000313" key="2">
    <source>
        <dbReference type="EMBL" id="OPH38931.1"/>
    </source>
</evidence>
<sequence>MKKSPLMTLVLMSAMLTACSNGEPNDGGVLITLKDNQPCFYLYDEKYNDEKTYNYHLLLENSEPSVNNEKEGQDTYFTGDLPILKSPDSCFMFSDFKYRLNDIYVVSSSKYSASAYFCLTEHNSKLQINQAEYVRDSQGYFTQICTDKAYSNHRGFWWRLKRWLF</sequence>
<evidence type="ECO:0008006" key="4">
    <source>
        <dbReference type="Google" id="ProtNLM"/>
    </source>
</evidence>
<dbReference type="RefSeq" id="WP_079363895.1">
    <property type="nucleotide sequence ID" value="NZ_MXAN01000009.1"/>
</dbReference>
<dbReference type="Proteomes" id="UP000191025">
    <property type="component" value="Unassembled WGS sequence"/>
</dbReference>
<comment type="caution">
    <text evidence="2">The sequence shown here is derived from an EMBL/GenBank/DDBJ whole genome shotgun (WGS) entry which is preliminary data.</text>
</comment>
<dbReference type="InterPro" id="IPR054658">
    <property type="entry name" value="Extrcyto_LP"/>
</dbReference>
<proteinExistence type="predicted"/>
<dbReference type="PROSITE" id="PS51257">
    <property type="entry name" value="PROKAR_LIPOPROTEIN"/>
    <property type="match status" value="1"/>
</dbReference>
<keyword evidence="1" id="KW-0732">Signal</keyword>
<accession>A0A1V4H2Y0</accession>
<evidence type="ECO:0000256" key="1">
    <source>
        <dbReference type="SAM" id="SignalP"/>
    </source>
</evidence>
<name>A0A1V4H2Y0_MORLA</name>
<dbReference type="EMBL" id="MXAN01000009">
    <property type="protein sequence ID" value="OPH38931.1"/>
    <property type="molecule type" value="Genomic_DNA"/>
</dbReference>
<dbReference type="AlphaFoldDB" id="A0A1V4H2Y0"/>
<protein>
    <recommendedName>
        <fullName evidence="4">Lipoprotein</fullName>
    </recommendedName>
</protein>